<evidence type="ECO:0000256" key="9">
    <source>
        <dbReference type="SAM" id="MobiDB-lite"/>
    </source>
</evidence>
<feature type="region of interest" description="Disordered" evidence="9">
    <location>
        <begin position="657"/>
        <end position="689"/>
    </location>
</feature>
<feature type="domain" description="Clp1 P-loop" evidence="10">
    <location>
        <begin position="259"/>
        <end position="452"/>
    </location>
</feature>
<dbReference type="Proteomes" id="UP000308133">
    <property type="component" value="Unassembled WGS sequence"/>
</dbReference>
<dbReference type="EMBL" id="PTQR01000060">
    <property type="protein sequence ID" value="TKX22978.1"/>
    <property type="molecule type" value="Genomic_DNA"/>
</dbReference>
<dbReference type="GO" id="GO:0005634">
    <property type="term" value="C:nucleus"/>
    <property type="evidence" value="ECO:0007669"/>
    <property type="project" value="TreeGrafter"/>
</dbReference>
<keyword evidence="6" id="KW-0547">Nucleotide-binding</keyword>
<evidence type="ECO:0000256" key="6">
    <source>
        <dbReference type="ARBA" id="ARBA00022741"/>
    </source>
</evidence>
<gene>
    <name evidence="11" type="ORF">C1H76_5014</name>
</gene>
<dbReference type="PANTHER" id="PTHR12755">
    <property type="entry name" value="CLEAVAGE/POLYADENYLATION FACTOR IA SUBUNIT CLP1P"/>
    <property type="match status" value="1"/>
</dbReference>
<dbReference type="InterPro" id="IPR045116">
    <property type="entry name" value="Clp1/Grc3"/>
</dbReference>
<evidence type="ECO:0000256" key="8">
    <source>
        <dbReference type="ARBA" id="ARBA00022840"/>
    </source>
</evidence>
<evidence type="ECO:0000256" key="3">
    <source>
        <dbReference type="ARBA" id="ARBA00018706"/>
    </source>
</evidence>
<name>A0A4U7AWP5_9PEZI</name>
<keyword evidence="5" id="KW-0808">Transferase</keyword>
<protein>
    <recommendedName>
        <fullName evidence="4">Polynucleotide 5'-hydroxyl-kinase GRC3</fullName>
    </recommendedName>
    <alternativeName>
        <fullName evidence="3">Polynucleotide 5'-hydroxyl-kinase grc3</fullName>
    </alternativeName>
</protein>
<evidence type="ECO:0000256" key="7">
    <source>
        <dbReference type="ARBA" id="ARBA00022777"/>
    </source>
</evidence>
<accession>A0A4U7AWP5</accession>
<evidence type="ECO:0000256" key="1">
    <source>
        <dbReference type="ARBA" id="ARBA00003798"/>
    </source>
</evidence>
<dbReference type="Gene3D" id="3.40.50.300">
    <property type="entry name" value="P-loop containing nucleotide triphosphate hydrolases"/>
    <property type="match status" value="1"/>
</dbReference>
<dbReference type="GO" id="GO:0051731">
    <property type="term" value="F:polynucleotide 5'-hydroxyl-kinase activity"/>
    <property type="evidence" value="ECO:0007669"/>
    <property type="project" value="InterPro"/>
</dbReference>
<feature type="compositionally biased region" description="Acidic residues" evidence="9">
    <location>
        <begin position="657"/>
        <end position="669"/>
    </location>
</feature>
<dbReference type="GO" id="GO:0000448">
    <property type="term" value="P:cleavage in ITS2 between 5.8S rRNA and LSU-rRNA of tricistronic rRNA transcript (SSU-rRNA, 5.8S rRNA, LSU-rRNA)"/>
    <property type="evidence" value="ECO:0007669"/>
    <property type="project" value="TreeGrafter"/>
</dbReference>
<comment type="function">
    <text evidence="1">Polynucleotide 5'-kinase involved in rRNA processing.</text>
</comment>
<dbReference type="InterPro" id="IPR032319">
    <property type="entry name" value="CLP1_P"/>
</dbReference>
<keyword evidence="7" id="KW-0418">Kinase</keyword>
<evidence type="ECO:0000256" key="2">
    <source>
        <dbReference type="ARBA" id="ARBA00011003"/>
    </source>
</evidence>
<evidence type="ECO:0000256" key="4">
    <source>
        <dbReference type="ARBA" id="ARBA00019824"/>
    </source>
</evidence>
<organism evidence="11 12">
    <name type="scientific">Elsinoe australis</name>
    <dbReference type="NCBI Taxonomy" id="40998"/>
    <lineage>
        <taxon>Eukaryota</taxon>
        <taxon>Fungi</taxon>
        <taxon>Dikarya</taxon>
        <taxon>Ascomycota</taxon>
        <taxon>Pezizomycotina</taxon>
        <taxon>Dothideomycetes</taxon>
        <taxon>Dothideomycetidae</taxon>
        <taxon>Myriangiales</taxon>
        <taxon>Elsinoaceae</taxon>
        <taxon>Elsinoe</taxon>
    </lineage>
</organism>
<sequence length="727" mass="79202">MVKRSAAEAFSGSKHPPLLPAEQYSNRCAEPLSAFAAAKARKQASISQTAVSASTTEEIAATDGATDIVVETTAPVLEQHEAFGYTPESQQHATETEAVTVIPRHRLVSYSKGAIDVQDGVATVKLRPNDWITATGIYDLVVTDGAISIYGAYLSASDERYRVYAPLTHALPSIKARFASVVELHAVECSLPSLDSLSPLWNRVWQNWKGFSFAIPSMSSNEPLNDQASPLEIDDPTQKVLNRLSAREEAKPPCVLVSGPKAAGKSTFCRCLINAIVSERQADSERTCFLLDLDPGQPEFGPAGQVSLVQIRAPVLGPAFTHCSSRPGLPYRTIRAHTLAANSPREDMESYLRCAVNLYKHYVDLSKQFDDAPLVINCPGWVTGSGAALLERLIKSVTVTDAIVFEPSDFQQQDPISFAKSFKVKSLPSYGRSSNARPSAESRARQTMSYFHAARPIDFNTTWSSRPLSTLPAMTLSYSGPKQVIAAILSYHVTIPSHLLATVLEGMPIALVIVETMSAFHDSSSSDDTATTNKALEVHRTPEDLPYKLPTSPGAGIIEPLNPEHSYCLGQALIRKIDHTKKEFQLVTPITTAEIHRALSKKKGGQSAKLVLVRGKLDSPDWAFLEDVHYRDSMHEQGMNDGVGGTSIGADFDLEEDEEVEDGDGDAMEGLEQSGQNVQPDGKSIPHPYVSVRPVRVALNGEGQDTRAGEILSERVWRPRHLPRNAR</sequence>
<dbReference type="InterPro" id="IPR027417">
    <property type="entry name" value="P-loop_NTPase"/>
</dbReference>
<evidence type="ECO:0000313" key="11">
    <source>
        <dbReference type="EMBL" id="TKX22978.1"/>
    </source>
</evidence>
<comment type="caution">
    <text evidence="11">The sequence shown here is derived from an EMBL/GenBank/DDBJ whole genome shotgun (WGS) entry which is preliminary data.</text>
</comment>
<dbReference type="AlphaFoldDB" id="A0A4U7AWP5"/>
<evidence type="ECO:0000259" key="10">
    <source>
        <dbReference type="Pfam" id="PF16575"/>
    </source>
</evidence>
<proteinExistence type="inferred from homology"/>
<dbReference type="Pfam" id="PF16575">
    <property type="entry name" value="CLP1_P"/>
    <property type="match status" value="1"/>
</dbReference>
<dbReference type="PANTHER" id="PTHR12755:SF3">
    <property type="entry name" value="POLYNUCLEOTIDE 5'-HYDROXYL-KINASE NOL9"/>
    <property type="match status" value="1"/>
</dbReference>
<feature type="region of interest" description="Disordered" evidence="9">
    <location>
        <begin position="1"/>
        <end position="21"/>
    </location>
</feature>
<reference evidence="11 12" key="1">
    <citation type="submission" date="2018-02" db="EMBL/GenBank/DDBJ databases">
        <title>Draft genome sequences of Elsinoe sp., causing black scab on jojoba.</title>
        <authorList>
            <person name="Stodart B."/>
            <person name="Jeffress S."/>
            <person name="Ash G."/>
            <person name="Arun Chinnappa K."/>
        </authorList>
    </citation>
    <scope>NUCLEOTIDE SEQUENCE [LARGE SCALE GENOMIC DNA]</scope>
    <source>
        <strain evidence="11 12">Hillstone_2</strain>
    </source>
</reference>
<evidence type="ECO:0000256" key="5">
    <source>
        <dbReference type="ARBA" id="ARBA00022679"/>
    </source>
</evidence>
<comment type="similarity">
    <text evidence="2">Belongs to the Clp1 family. NOL9/GRC3 subfamily.</text>
</comment>
<dbReference type="GO" id="GO:0005524">
    <property type="term" value="F:ATP binding"/>
    <property type="evidence" value="ECO:0007669"/>
    <property type="project" value="UniProtKB-KW"/>
</dbReference>
<evidence type="ECO:0000313" key="12">
    <source>
        <dbReference type="Proteomes" id="UP000308133"/>
    </source>
</evidence>
<keyword evidence="8" id="KW-0067">ATP-binding</keyword>